<feature type="transmembrane region" description="Helical" evidence="2">
    <location>
        <begin position="43"/>
        <end position="64"/>
    </location>
</feature>
<keyword evidence="5" id="KW-1185">Reference proteome</keyword>
<evidence type="ECO:0000256" key="2">
    <source>
        <dbReference type="SAM" id="Phobius"/>
    </source>
</evidence>
<keyword evidence="2" id="KW-0472">Membrane</keyword>
<keyword evidence="2" id="KW-0812">Transmembrane</keyword>
<accession>A0ABV6YXT2</accession>
<feature type="transmembrane region" description="Helical" evidence="2">
    <location>
        <begin position="6"/>
        <end position="23"/>
    </location>
</feature>
<feature type="domain" description="CAAX prenyl protease 2/Lysostaphin resistance protein A-like" evidence="3">
    <location>
        <begin position="77"/>
        <end position="169"/>
    </location>
</feature>
<feature type="transmembrane region" description="Helical" evidence="2">
    <location>
        <begin position="76"/>
        <end position="96"/>
    </location>
</feature>
<dbReference type="Proteomes" id="UP001594351">
    <property type="component" value="Unassembled WGS sequence"/>
</dbReference>
<protein>
    <submittedName>
        <fullName evidence="4">Lysostaphin resistance A-like protein</fullName>
    </submittedName>
</protein>
<gene>
    <name evidence="4" type="ORF">ACFL27_12490</name>
</gene>
<dbReference type="EMBL" id="JBHPBY010000142">
    <property type="protein sequence ID" value="MFC1851004.1"/>
    <property type="molecule type" value="Genomic_DNA"/>
</dbReference>
<evidence type="ECO:0000313" key="4">
    <source>
        <dbReference type="EMBL" id="MFC1851004.1"/>
    </source>
</evidence>
<proteinExistence type="predicted"/>
<keyword evidence="2" id="KW-1133">Transmembrane helix</keyword>
<organism evidence="4 5">
    <name type="scientific">candidate division CSSED10-310 bacterium</name>
    <dbReference type="NCBI Taxonomy" id="2855610"/>
    <lineage>
        <taxon>Bacteria</taxon>
        <taxon>Bacteria division CSSED10-310</taxon>
    </lineage>
</organism>
<dbReference type="InterPro" id="IPR003675">
    <property type="entry name" value="Rce1/LyrA-like_dom"/>
</dbReference>
<dbReference type="PANTHER" id="PTHR39430">
    <property type="entry name" value="MEMBRANE-ASSOCIATED PROTEASE-RELATED"/>
    <property type="match status" value="1"/>
</dbReference>
<dbReference type="PANTHER" id="PTHR39430:SF1">
    <property type="entry name" value="PROTEASE"/>
    <property type="match status" value="1"/>
</dbReference>
<comment type="caution">
    <text evidence="4">The sequence shown here is derived from an EMBL/GenBank/DDBJ whole genome shotgun (WGS) entry which is preliminary data.</text>
</comment>
<reference evidence="4 5" key="1">
    <citation type="submission" date="2024-09" db="EMBL/GenBank/DDBJ databases">
        <title>Laminarin stimulates single cell rates of sulfate reduction while oxygen inhibits transcriptomic activity in coastal marine sediment.</title>
        <authorList>
            <person name="Lindsay M."/>
            <person name="Orcutt B."/>
            <person name="Emerson D."/>
            <person name="Stepanauskas R."/>
            <person name="D'Angelo T."/>
        </authorList>
    </citation>
    <scope>NUCLEOTIDE SEQUENCE [LARGE SCALE GENOMIC DNA]</scope>
    <source>
        <strain evidence="4">SAG AM-311-K15</strain>
    </source>
</reference>
<name>A0ABV6YXT2_UNCC1</name>
<evidence type="ECO:0000256" key="1">
    <source>
        <dbReference type="SAM" id="MobiDB-lite"/>
    </source>
</evidence>
<dbReference type="Pfam" id="PF02517">
    <property type="entry name" value="Rce1-like"/>
    <property type="match status" value="1"/>
</dbReference>
<feature type="non-terminal residue" evidence="4">
    <location>
        <position position="1"/>
    </location>
</feature>
<feature type="transmembrane region" description="Helical" evidence="2">
    <location>
        <begin position="207"/>
        <end position="224"/>
    </location>
</feature>
<sequence length="267" mass="29326">QELFQTLALPLSLVALLSYRFYVKVIEQRPVFELSEQGALLELGYGMWVGLALFSVVIALLSLLGYYQVNGTNSPLVLIPIFTISIFAGFVEEIVTRGIIFRIIEESLGTWIALVISAALFGFMHLGNDNSTMLSSIAISLEAGVLLATAYVLTRRLWLPIGIHFAWNFTQGGLFGVPVSGQNFEGLLQAEIIGPELLAGGEFGPEASIFAVFIGLAVGIYFLIEAAKRDHLISPFWLRAGQGAESREQRSEVRDQRSEVRIQRTTG</sequence>
<feature type="transmembrane region" description="Helical" evidence="2">
    <location>
        <begin position="133"/>
        <end position="154"/>
    </location>
</feature>
<evidence type="ECO:0000259" key="3">
    <source>
        <dbReference type="Pfam" id="PF02517"/>
    </source>
</evidence>
<feature type="region of interest" description="Disordered" evidence="1">
    <location>
        <begin position="246"/>
        <end position="267"/>
    </location>
</feature>
<evidence type="ECO:0000313" key="5">
    <source>
        <dbReference type="Proteomes" id="UP001594351"/>
    </source>
</evidence>
<feature type="transmembrane region" description="Helical" evidence="2">
    <location>
        <begin position="108"/>
        <end position="127"/>
    </location>
</feature>
<feature type="transmembrane region" description="Helical" evidence="2">
    <location>
        <begin position="161"/>
        <end position="179"/>
    </location>
</feature>